<evidence type="ECO:0000256" key="8">
    <source>
        <dbReference type="SAM" id="Phobius"/>
    </source>
</evidence>
<evidence type="ECO:0000313" key="11">
    <source>
        <dbReference type="Proteomes" id="UP001458946"/>
    </source>
</evidence>
<dbReference type="EMBL" id="BAABRN010000033">
    <property type="protein sequence ID" value="GAA5502934.1"/>
    <property type="molecule type" value="Genomic_DNA"/>
</dbReference>
<evidence type="ECO:0000256" key="1">
    <source>
        <dbReference type="ARBA" id="ARBA00004651"/>
    </source>
</evidence>
<feature type="domain" description="Major facilitator superfamily (MFS) profile" evidence="9">
    <location>
        <begin position="14"/>
        <end position="236"/>
    </location>
</feature>
<keyword evidence="6 8" id="KW-0472">Membrane</keyword>
<dbReference type="RefSeq" id="WP_353542906.1">
    <property type="nucleotide sequence ID" value="NZ_BAABRN010000033.1"/>
</dbReference>
<evidence type="ECO:0000256" key="7">
    <source>
        <dbReference type="SAM" id="MobiDB-lite"/>
    </source>
</evidence>
<evidence type="ECO:0000256" key="4">
    <source>
        <dbReference type="ARBA" id="ARBA00022692"/>
    </source>
</evidence>
<feature type="transmembrane region" description="Helical" evidence="8">
    <location>
        <begin position="80"/>
        <end position="99"/>
    </location>
</feature>
<dbReference type="InterPro" id="IPR005829">
    <property type="entry name" value="Sugar_transporter_CS"/>
</dbReference>
<keyword evidence="3" id="KW-1003">Cell membrane</keyword>
<dbReference type="PROSITE" id="PS00216">
    <property type="entry name" value="SUGAR_TRANSPORT_1"/>
    <property type="match status" value="1"/>
</dbReference>
<evidence type="ECO:0000256" key="3">
    <source>
        <dbReference type="ARBA" id="ARBA00022475"/>
    </source>
</evidence>
<feature type="transmembrane region" description="Helical" evidence="8">
    <location>
        <begin position="105"/>
        <end position="127"/>
    </location>
</feature>
<feature type="compositionally biased region" description="Basic and acidic residues" evidence="7">
    <location>
        <begin position="203"/>
        <end position="223"/>
    </location>
</feature>
<dbReference type="PANTHER" id="PTHR42718:SF46">
    <property type="entry name" value="BLR6921 PROTEIN"/>
    <property type="match status" value="1"/>
</dbReference>
<feature type="transmembrane region" description="Helical" evidence="8">
    <location>
        <begin position="168"/>
        <end position="194"/>
    </location>
</feature>
<accession>A0ABP9VCH7</accession>
<dbReference type="Proteomes" id="UP001458946">
    <property type="component" value="Unassembled WGS sequence"/>
</dbReference>
<reference evidence="10 11" key="1">
    <citation type="submission" date="2024-02" db="EMBL/GenBank/DDBJ databases">
        <title>Deinococcus xinjiangensis NBRC 107630.</title>
        <authorList>
            <person name="Ichikawa N."/>
            <person name="Katano-Makiyama Y."/>
            <person name="Hidaka K."/>
        </authorList>
    </citation>
    <scope>NUCLEOTIDE SEQUENCE [LARGE SCALE GENOMIC DNA]</scope>
    <source>
        <strain evidence="10 11">NBRC 107630</strain>
    </source>
</reference>
<evidence type="ECO:0000256" key="2">
    <source>
        <dbReference type="ARBA" id="ARBA00022448"/>
    </source>
</evidence>
<evidence type="ECO:0000313" key="10">
    <source>
        <dbReference type="EMBL" id="GAA5502934.1"/>
    </source>
</evidence>
<gene>
    <name evidence="10" type="primary">mdtD_3</name>
    <name evidence="10" type="ORF">Dxin01_02681</name>
</gene>
<keyword evidence="11" id="KW-1185">Reference proteome</keyword>
<proteinExistence type="predicted"/>
<keyword evidence="2" id="KW-0813">Transport</keyword>
<evidence type="ECO:0000256" key="6">
    <source>
        <dbReference type="ARBA" id="ARBA00023136"/>
    </source>
</evidence>
<keyword evidence="5 8" id="KW-1133">Transmembrane helix</keyword>
<dbReference type="InterPro" id="IPR036259">
    <property type="entry name" value="MFS_trans_sf"/>
</dbReference>
<comment type="caution">
    <text evidence="10">The sequence shown here is derived from an EMBL/GenBank/DDBJ whole genome shotgun (WGS) entry which is preliminary data.</text>
</comment>
<keyword evidence="4 8" id="KW-0812">Transmembrane</keyword>
<organism evidence="10 11">
    <name type="scientific">Deinococcus xinjiangensis</name>
    <dbReference type="NCBI Taxonomy" id="457454"/>
    <lineage>
        <taxon>Bacteria</taxon>
        <taxon>Thermotogati</taxon>
        <taxon>Deinococcota</taxon>
        <taxon>Deinococci</taxon>
        <taxon>Deinococcales</taxon>
        <taxon>Deinococcaceae</taxon>
        <taxon>Deinococcus</taxon>
    </lineage>
</organism>
<dbReference type="SUPFAM" id="SSF103473">
    <property type="entry name" value="MFS general substrate transporter"/>
    <property type="match status" value="1"/>
</dbReference>
<feature type="transmembrane region" description="Helical" evidence="8">
    <location>
        <begin position="139"/>
        <end position="162"/>
    </location>
</feature>
<protein>
    <submittedName>
        <fullName evidence="10">Multidrug resistance protein MdtD</fullName>
    </submittedName>
</protein>
<comment type="subcellular location">
    <subcellularLocation>
        <location evidence="1">Cell membrane</location>
        <topology evidence="1">Multi-pass membrane protein</topology>
    </subcellularLocation>
</comment>
<evidence type="ECO:0000259" key="9">
    <source>
        <dbReference type="PROSITE" id="PS50850"/>
    </source>
</evidence>
<feature type="region of interest" description="Disordered" evidence="7">
    <location>
        <begin position="203"/>
        <end position="236"/>
    </location>
</feature>
<dbReference type="CDD" id="cd17321">
    <property type="entry name" value="MFS_MMR_MDR_like"/>
    <property type="match status" value="1"/>
</dbReference>
<evidence type="ECO:0000256" key="5">
    <source>
        <dbReference type="ARBA" id="ARBA00022989"/>
    </source>
</evidence>
<name>A0ABP9VCH7_9DEIO</name>
<feature type="transmembrane region" description="Helical" evidence="8">
    <location>
        <begin position="50"/>
        <end position="68"/>
    </location>
</feature>
<dbReference type="Gene3D" id="1.20.1250.20">
    <property type="entry name" value="MFS general substrate transporter like domains"/>
    <property type="match status" value="1"/>
</dbReference>
<sequence length="236" mass="25114">MTPSLAGAGQARLLLIALCLTAFLDGLDISIVNVALPQIQQQLGFSTDLLGWVISAYAITYSGFVLLGGRTADQFGRRRMFLLALGLFCFANLLGGLAHTPAQLLVARFLMGLAAAFNGPAALSLLTTLFLEGPARTRALGVFSSMAASGFTAGLILGGLLSSLEWRLIFLLPAGVALLALIVSWLVDLCAFMLNHLLDERDRSSTKDNHHANETEPTKEHAGIKGQNEGMRPPPL</sequence>
<dbReference type="Pfam" id="PF07690">
    <property type="entry name" value="MFS_1"/>
    <property type="match status" value="1"/>
</dbReference>
<dbReference type="InterPro" id="IPR020846">
    <property type="entry name" value="MFS_dom"/>
</dbReference>
<dbReference type="InterPro" id="IPR011701">
    <property type="entry name" value="MFS"/>
</dbReference>
<dbReference type="PROSITE" id="PS50850">
    <property type="entry name" value="MFS"/>
    <property type="match status" value="1"/>
</dbReference>
<dbReference type="PRINTS" id="PR01036">
    <property type="entry name" value="TCRTETB"/>
</dbReference>
<dbReference type="PANTHER" id="PTHR42718">
    <property type="entry name" value="MAJOR FACILITATOR SUPERFAMILY MULTIDRUG TRANSPORTER MFSC"/>
    <property type="match status" value="1"/>
</dbReference>